<keyword evidence="14 17" id="KW-0472">Membrane</keyword>
<sequence>MRFSMYALCSTATCGWLAWQAYQQRRQFYPTVIHLTTSKVSVLALGNEALVLTLLFGKLCKRIFFGRLREAEVEHLYERSWYAITETCLAMTIFREEFNFRFVTLFTALLFLKIFHWLMQDRISYMEQTPAVPLTTHARMLLLMASLFAFDGAFLYHAISISIQRGPSVLILFAFEHLILASTVCATFSKYALHINDLRLAGRWDSKGVYMFYLELLTDLFQMIVYLAFFFLICTYYGLPLHILRDLYLTVRSFRSRVADFVRYRRVTHNMHERFPDASEEDLERFDRTCIICREHLSSAKKLACGHMFHFHCLRSWLERQQTCPTCRATIAPAEATPAAAAEANTQDVAGMQAAAAAPMMPVAEPWIPADMGPGMPWHGRPMGAAAGGLPDAAGAHAAAGLAGHAFGGLPPAGGLPGVNLPGAGLPGVGGGFQSTNGTPVAGVQMPFMGMPGIPTMGMPGIPTMGMPGIPTMGIPGMSSMGMPGMASMGVPGVPFMGMPGMASMGMPGMSSMGMPANLAGALPHEFAHLFSPAVVLPSRIQPAVGESFTTANFIQQQIEWLQEQLTVLQSAMRPGAGEAVTPVGAPFSHGPVPPTMASCAGCCSCSSGGMPDSAPSTCTPNDPSQTASNTRGTAVEAPSTEAQIHQHEEPRSPTVEEKDELRRRRVERLSSASVD</sequence>
<evidence type="ECO:0000256" key="10">
    <source>
        <dbReference type="ARBA" id="ARBA00022786"/>
    </source>
</evidence>
<comment type="subcellular location">
    <subcellularLocation>
        <location evidence="2">Endoplasmic reticulum membrane</location>
        <topology evidence="2">Multi-pass membrane protein</topology>
    </subcellularLocation>
</comment>
<feature type="transmembrane region" description="Helical" evidence="17">
    <location>
        <begin position="138"/>
        <end position="157"/>
    </location>
</feature>
<name>A0AB34JJG3_PRYPA</name>
<dbReference type="SUPFAM" id="SSF57850">
    <property type="entry name" value="RING/U-box"/>
    <property type="match status" value="1"/>
</dbReference>
<feature type="region of interest" description="Disordered" evidence="16">
    <location>
        <begin position="611"/>
        <end position="676"/>
    </location>
</feature>
<keyword evidence="20" id="KW-1185">Reference proteome</keyword>
<evidence type="ECO:0000256" key="4">
    <source>
        <dbReference type="ARBA" id="ARBA00010089"/>
    </source>
</evidence>
<evidence type="ECO:0000313" key="20">
    <source>
        <dbReference type="Proteomes" id="UP001515480"/>
    </source>
</evidence>
<dbReference type="AlphaFoldDB" id="A0AB34JJG3"/>
<dbReference type="Gene3D" id="3.30.40.10">
    <property type="entry name" value="Zinc/RING finger domain, C3HC4 (zinc finger)"/>
    <property type="match status" value="1"/>
</dbReference>
<evidence type="ECO:0000256" key="7">
    <source>
        <dbReference type="ARBA" id="ARBA00022692"/>
    </source>
</evidence>
<dbReference type="InterPro" id="IPR013083">
    <property type="entry name" value="Znf_RING/FYVE/PHD"/>
</dbReference>
<feature type="transmembrane region" description="Helical" evidence="17">
    <location>
        <begin position="98"/>
        <end position="118"/>
    </location>
</feature>
<dbReference type="GO" id="GO:0005789">
    <property type="term" value="C:endoplasmic reticulum membrane"/>
    <property type="evidence" value="ECO:0007669"/>
    <property type="project" value="UniProtKB-SubCell"/>
</dbReference>
<evidence type="ECO:0000256" key="11">
    <source>
        <dbReference type="ARBA" id="ARBA00022824"/>
    </source>
</evidence>
<dbReference type="Pfam" id="PF25563">
    <property type="entry name" value="TPR_SYVN1_N"/>
    <property type="match status" value="1"/>
</dbReference>
<evidence type="ECO:0000256" key="1">
    <source>
        <dbReference type="ARBA" id="ARBA00000900"/>
    </source>
</evidence>
<gene>
    <name evidence="19" type="ORF">AB1Y20_021344</name>
</gene>
<keyword evidence="7 17" id="KW-0812">Transmembrane</keyword>
<dbReference type="GO" id="GO:0043161">
    <property type="term" value="P:proteasome-mediated ubiquitin-dependent protein catabolic process"/>
    <property type="evidence" value="ECO:0007669"/>
    <property type="project" value="TreeGrafter"/>
</dbReference>
<dbReference type="EC" id="2.3.2.27" evidence="5"/>
<dbReference type="InterPro" id="IPR058051">
    <property type="entry name" value="Znf_RING_synoviolin"/>
</dbReference>
<dbReference type="PANTHER" id="PTHR22763:SF184">
    <property type="entry name" value="E3 UBIQUITIN-PROTEIN LIGASE SYNOVIOLIN"/>
    <property type="match status" value="1"/>
</dbReference>
<evidence type="ECO:0000256" key="14">
    <source>
        <dbReference type="ARBA" id="ARBA00023136"/>
    </source>
</evidence>
<evidence type="ECO:0000256" key="3">
    <source>
        <dbReference type="ARBA" id="ARBA00004906"/>
    </source>
</evidence>
<feature type="compositionally biased region" description="Polar residues" evidence="16">
    <location>
        <begin position="615"/>
        <end position="633"/>
    </location>
</feature>
<evidence type="ECO:0000256" key="9">
    <source>
        <dbReference type="ARBA" id="ARBA00022771"/>
    </source>
</evidence>
<keyword evidence="11" id="KW-0256">Endoplasmic reticulum</keyword>
<feature type="domain" description="RING-type" evidence="18">
    <location>
        <begin position="290"/>
        <end position="328"/>
    </location>
</feature>
<proteinExistence type="inferred from homology"/>
<dbReference type="SMART" id="SM00184">
    <property type="entry name" value="RING"/>
    <property type="match status" value="1"/>
</dbReference>
<evidence type="ECO:0000256" key="13">
    <source>
        <dbReference type="ARBA" id="ARBA00022989"/>
    </source>
</evidence>
<comment type="pathway">
    <text evidence="3">Protein modification; protein ubiquitination.</text>
</comment>
<keyword evidence="6" id="KW-0808">Transferase</keyword>
<evidence type="ECO:0000256" key="16">
    <source>
        <dbReference type="SAM" id="MobiDB-lite"/>
    </source>
</evidence>
<keyword evidence="13 17" id="KW-1133">Transmembrane helix</keyword>
<dbReference type="GO" id="GO:0008270">
    <property type="term" value="F:zinc ion binding"/>
    <property type="evidence" value="ECO:0007669"/>
    <property type="project" value="UniProtKB-KW"/>
</dbReference>
<feature type="compositionally biased region" description="Basic and acidic residues" evidence="16">
    <location>
        <begin position="645"/>
        <end position="663"/>
    </location>
</feature>
<feature type="transmembrane region" description="Helical" evidence="17">
    <location>
        <begin position="169"/>
        <end position="189"/>
    </location>
</feature>
<dbReference type="GO" id="GO:0036503">
    <property type="term" value="P:ERAD pathway"/>
    <property type="evidence" value="ECO:0007669"/>
    <property type="project" value="TreeGrafter"/>
</dbReference>
<dbReference type="Pfam" id="PF13639">
    <property type="entry name" value="zf-RING_2"/>
    <property type="match status" value="1"/>
</dbReference>
<evidence type="ECO:0000256" key="17">
    <source>
        <dbReference type="SAM" id="Phobius"/>
    </source>
</evidence>
<reference evidence="19 20" key="1">
    <citation type="journal article" date="2024" name="Science">
        <title>Giant polyketide synthase enzymes in the biosynthesis of giant marine polyether toxins.</title>
        <authorList>
            <person name="Fallon T.R."/>
            <person name="Shende V.V."/>
            <person name="Wierzbicki I.H."/>
            <person name="Pendleton A.L."/>
            <person name="Watervoot N.F."/>
            <person name="Auber R.P."/>
            <person name="Gonzalez D.J."/>
            <person name="Wisecaver J.H."/>
            <person name="Moore B.S."/>
        </authorList>
    </citation>
    <scope>NUCLEOTIDE SEQUENCE [LARGE SCALE GENOMIC DNA]</scope>
    <source>
        <strain evidence="19 20">12B1</strain>
    </source>
</reference>
<evidence type="ECO:0000256" key="15">
    <source>
        <dbReference type="PROSITE-ProRule" id="PRU00175"/>
    </source>
</evidence>
<evidence type="ECO:0000259" key="18">
    <source>
        <dbReference type="PROSITE" id="PS50089"/>
    </source>
</evidence>
<dbReference type="EMBL" id="JBGBPQ010000007">
    <property type="protein sequence ID" value="KAL1521689.1"/>
    <property type="molecule type" value="Genomic_DNA"/>
</dbReference>
<comment type="similarity">
    <text evidence="4">Belongs to the HRD1 family.</text>
</comment>
<evidence type="ECO:0000256" key="8">
    <source>
        <dbReference type="ARBA" id="ARBA00022723"/>
    </source>
</evidence>
<dbReference type="Proteomes" id="UP001515480">
    <property type="component" value="Unassembled WGS sequence"/>
</dbReference>
<keyword evidence="9 15" id="KW-0863">Zinc-finger</keyword>
<dbReference type="CDD" id="cd16479">
    <property type="entry name" value="RING-H2_synoviolin"/>
    <property type="match status" value="1"/>
</dbReference>
<dbReference type="PROSITE" id="PS50089">
    <property type="entry name" value="ZF_RING_2"/>
    <property type="match status" value="1"/>
</dbReference>
<comment type="caution">
    <text evidence="19">The sequence shown here is derived from an EMBL/GenBank/DDBJ whole genome shotgun (WGS) entry which is preliminary data.</text>
</comment>
<evidence type="ECO:0000256" key="5">
    <source>
        <dbReference type="ARBA" id="ARBA00012483"/>
    </source>
</evidence>
<organism evidence="19 20">
    <name type="scientific">Prymnesium parvum</name>
    <name type="common">Toxic golden alga</name>
    <dbReference type="NCBI Taxonomy" id="97485"/>
    <lineage>
        <taxon>Eukaryota</taxon>
        <taxon>Haptista</taxon>
        <taxon>Haptophyta</taxon>
        <taxon>Prymnesiophyceae</taxon>
        <taxon>Prymnesiales</taxon>
        <taxon>Prymnesiaceae</taxon>
        <taxon>Prymnesium</taxon>
    </lineage>
</organism>
<keyword evidence="12" id="KW-0862">Zinc</keyword>
<protein>
    <recommendedName>
        <fullName evidence="5">RING-type E3 ubiquitin transferase</fullName>
        <ecNumber evidence="5">2.3.2.27</ecNumber>
    </recommendedName>
</protein>
<dbReference type="PANTHER" id="PTHR22763">
    <property type="entry name" value="RING ZINC FINGER PROTEIN"/>
    <property type="match status" value="1"/>
</dbReference>
<evidence type="ECO:0000256" key="2">
    <source>
        <dbReference type="ARBA" id="ARBA00004477"/>
    </source>
</evidence>
<keyword evidence="8" id="KW-0479">Metal-binding</keyword>
<dbReference type="GO" id="GO:0061630">
    <property type="term" value="F:ubiquitin protein ligase activity"/>
    <property type="evidence" value="ECO:0007669"/>
    <property type="project" value="UniProtKB-EC"/>
</dbReference>
<evidence type="ECO:0000256" key="6">
    <source>
        <dbReference type="ARBA" id="ARBA00022679"/>
    </source>
</evidence>
<evidence type="ECO:0000313" key="19">
    <source>
        <dbReference type="EMBL" id="KAL1521689.1"/>
    </source>
</evidence>
<accession>A0AB34JJG3</accession>
<dbReference type="InterPro" id="IPR050731">
    <property type="entry name" value="HRD1_E3_ubiq-ligases"/>
</dbReference>
<dbReference type="InterPro" id="IPR001841">
    <property type="entry name" value="Znf_RING"/>
</dbReference>
<keyword evidence="10" id="KW-0833">Ubl conjugation pathway</keyword>
<feature type="transmembrane region" description="Helical" evidence="17">
    <location>
        <begin position="220"/>
        <end position="239"/>
    </location>
</feature>
<dbReference type="InterPro" id="IPR057992">
    <property type="entry name" value="TPR_SYVN1_N"/>
</dbReference>
<evidence type="ECO:0000256" key="12">
    <source>
        <dbReference type="ARBA" id="ARBA00022833"/>
    </source>
</evidence>
<comment type="catalytic activity">
    <reaction evidence="1">
        <text>S-ubiquitinyl-[E2 ubiquitin-conjugating enzyme]-L-cysteine + [acceptor protein]-L-lysine = [E2 ubiquitin-conjugating enzyme]-L-cysteine + N(6)-ubiquitinyl-[acceptor protein]-L-lysine.</text>
        <dbReference type="EC" id="2.3.2.27"/>
    </reaction>
</comment>